<protein>
    <submittedName>
        <fullName evidence="3">Mannosylglycoprotein endo-beta-mannosidase</fullName>
    </submittedName>
</protein>
<dbReference type="GO" id="GO:0004553">
    <property type="term" value="F:hydrolase activity, hydrolyzing O-glycosyl compounds"/>
    <property type="evidence" value="ECO:0007669"/>
    <property type="project" value="InterPro"/>
</dbReference>
<gene>
    <name evidence="3" type="primary">EBM_0</name>
    <name evidence="3" type="ORF">CK203_083776</name>
</gene>
<evidence type="ECO:0000256" key="1">
    <source>
        <dbReference type="ARBA" id="ARBA00022801"/>
    </source>
</evidence>
<dbReference type="AlphaFoldDB" id="A0A438F0I2"/>
<comment type="caution">
    <text evidence="3">The sequence shown here is derived from an EMBL/GenBank/DDBJ whole genome shotgun (WGS) entry which is preliminary data.</text>
</comment>
<keyword evidence="1" id="KW-0378">Hydrolase</keyword>
<dbReference type="PANTHER" id="PTHR43536:SF1">
    <property type="entry name" value="MANNOSYLGLYCOPROTEIN ENDO-BETA-MANNOSIDASE"/>
    <property type="match status" value="1"/>
</dbReference>
<feature type="domain" description="Beta-mannosidase-like galactose-binding" evidence="2">
    <location>
        <begin position="39"/>
        <end position="190"/>
    </location>
</feature>
<dbReference type="PANTHER" id="PTHR43536">
    <property type="entry name" value="MANNOSYLGLYCOPROTEIN ENDO-BETA-MANNOSIDASE"/>
    <property type="match status" value="1"/>
</dbReference>
<evidence type="ECO:0000313" key="3">
    <source>
        <dbReference type="EMBL" id="RVW53465.1"/>
    </source>
</evidence>
<dbReference type="Pfam" id="PF22666">
    <property type="entry name" value="Glyco_hydro_2_N2"/>
    <property type="match status" value="1"/>
</dbReference>
<dbReference type="EMBL" id="QGNW01001145">
    <property type="protein sequence ID" value="RVW53465.1"/>
    <property type="molecule type" value="Genomic_DNA"/>
</dbReference>
<reference evidence="3 4" key="1">
    <citation type="journal article" date="2018" name="PLoS Genet.">
        <title>Population sequencing reveals clonal diversity and ancestral inbreeding in the grapevine cultivar Chardonnay.</title>
        <authorList>
            <person name="Roach M.J."/>
            <person name="Johnson D.L."/>
            <person name="Bohlmann J."/>
            <person name="van Vuuren H.J."/>
            <person name="Jones S.J."/>
            <person name="Pretorius I.S."/>
            <person name="Schmidt S.A."/>
            <person name="Borneman A.R."/>
        </authorList>
    </citation>
    <scope>NUCLEOTIDE SEQUENCE [LARGE SCALE GENOMIC DNA]</scope>
    <source>
        <strain evidence="4">cv. Chardonnay</strain>
        <tissue evidence="3">Leaf</tissue>
    </source>
</reference>
<accession>A0A438F0I2</accession>
<organism evidence="3 4">
    <name type="scientific">Vitis vinifera</name>
    <name type="common">Grape</name>
    <dbReference type="NCBI Taxonomy" id="29760"/>
    <lineage>
        <taxon>Eukaryota</taxon>
        <taxon>Viridiplantae</taxon>
        <taxon>Streptophyta</taxon>
        <taxon>Embryophyta</taxon>
        <taxon>Tracheophyta</taxon>
        <taxon>Spermatophyta</taxon>
        <taxon>Magnoliopsida</taxon>
        <taxon>eudicotyledons</taxon>
        <taxon>Gunneridae</taxon>
        <taxon>Pentapetalae</taxon>
        <taxon>rosids</taxon>
        <taxon>Vitales</taxon>
        <taxon>Vitaceae</taxon>
        <taxon>Viteae</taxon>
        <taxon>Vitis</taxon>
    </lineage>
</organism>
<evidence type="ECO:0000259" key="2">
    <source>
        <dbReference type="Pfam" id="PF22666"/>
    </source>
</evidence>
<dbReference type="Proteomes" id="UP000288805">
    <property type="component" value="Unassembled WGS sequence"/>
</dbReference>
<dbReference type="InterPro" id="IPR054593">
    <property type="entry name" value="Beta-mannosidase-like_N2"/>
</dbReference>
<dbReference type="Gene3D" id="2.60.120.260">
    <property type="entry name" value="Galactose-binding domain-like"/>
    <property type="match status" value="1"/>
</dbReference>
<dbReference type="SUPFAM" id="SSF49785">
    <property type="entry name" value="Galactose-binding domain-like"/>
    <property type="match status" value="1"/>
</dbReference>
<name>A0A438F0I2_VITVI</name>
<dbReference type="InterPro" id="IPR008979">
    <property type="entry name" value="Galactose-bd-like_sf"/>
</dbReference>
<sequence>MAEIGKTKLDSGWLAARSTDIQLTGTQLTTTHPPAGPSSPWMEAVVPGTVLATLVKNKLVPDPFYGLENESILDIADAGREYYTFWFFRTFHCKLSGNQHVDLNFRAINYYAEVYLNGHKMVLPEGMFRRHSLDVTDVLHPDKQNLLAVLVHPPNHPGTIPPEGGQGGDHEIGKDIAAQYVEGWDWMAPIRTRANGMFTISIGVDQDEVGIISLLGGRNGEMSSIYSSFIGMGSNTTNKQSPTLPAFKHGQADQKYLLAGTLAFGMKYQFLLLVQPVKIIDPHLVASFFDNYKRVYLHTTLELENRSSWVADCALNIQVSTELEEGICLVEHLQTQHLSISPSARVQYSFPEEWSCSIAALPKSAITRSALGVSTLTNHGNHNGEKGLLGVIFLIGDYAMQPFCSILPFLVLDSC</sequence>
<dbReference type="InterPro" id="IPR043534">
    <property type="entry name" value="EBDG/EBM"/>
</dbReference>
<proteinExistence type="predicted"/>
<evidence type="ECO:0000313" key="4">
    <source>
        <dbReference type="Proteomes" id="UP000288805"/>
    </source>
</evidence>